<evidence type="ECO:0000259" key="2">
    <source>
        <dbReference type="PROSITE" id="PS51671"/>
    </source>
</evidence>
<evidence type="ECO:0000256" key="1">
    <source>
        <dbReference type="HAMAP-Rule" id="MF_01054"/>
    </source>
</evidence>
<dbReference type="InterPro" id="IPR002912">
    <property type="entry name" value="ACT_dom"/>
</dbReference>
<evidence type="ECO:0000313" key="3">
    <source>
        <dbReference type="EMBL" id="GEO66689.1"/>
    </source>
</evidence>
<sequence length="89" mass="9885">MRVIVTVIGNDHVGIVAAVATELTKLNINIVDMSQTIMDQSFTMMLLAEWDDQQLSLADAKQALTALGQRNDLTIRVQRQSVFDAIQKI</sequence>
<reference evidence="4 5" key="1">
    <citation type="submission" date="2015-03" db="EMBL/GenBank/DDBJ databases">
        <authorList>
            <person name="Zheng J."/>
            <person name="Ganezle M."/>
        </authorList>
    </citation>
    <scope>NUCLEOTIDE SEQUENCE [LARGE SCALE GENOMIC DNA]</scope>
    <source>
        <strain evidence="4 5">LP38</strain>
    </source>
</reference>
<comment type="similarity">
    <text evidence="1">Belongs to the UPF0237 family.</text>
</comment>
<dbReference type="CDD" id="cd04872">
    <property type="entry name" value="ACT_1ZPV"/>
    <property type="match status" value="1"/>
</dbReference>
<evidence type="ECO:0000313" key="4">
    <source>
        <dbReference type="EMBL" id="KJW13122.1"/>
    </source>
</evidence>
<keyword evidence="6" id="KW-1185">Reference proteome</keyword>
<reference evidence="3 6" key="2">
    <citation type="submission" date="2019-07" db="EMBL/GenBank/DDBJ databases">
        <title>Whole genome shotgun sequence of Lactobacillus spicheri NBRC 107155.</title>
        <authorList>
            <person name="Hosoyama A."/>
            <person name="Uohara A."/>
            <person name="Ohji S."/>
            <person name="Ichikawa N."/>
        </authorList>
    </citation>
    <scope>NUCLEOTIDE SEQUENCE [LARGE SCALE GENOMIC DNA]</scope>
    <source>
        <strain evidence="3 6">NBRC 107155</strain>
    </source>
</reference>
<comment type="caution">
    <text evidence="4">The sequence shown here is derived from an EMBL/GenBank/DDBJ whole genome shotgun (WGS) entry which is preliminary data.</text>
</comment>
<dbReference type="OrthoDB" id="9803078at2"/>
<dbReference type="STRING" id="216463.VC81_05130"/>
<accession>A0A0F3RWE9</accession>
<proteinExistence type="inferred from homology"/>
<dbReference type="AlphaFoldDB" id="A0A0F3RWE9"/>
<dbReference type="InterPro" id="IPR050990">
    <property type="entry name" value="UPF0237/GcvR_regulator"/>
</dbReference>
<dbReference type="RefSeq" id="WP_045807070.1">
    <property type="nucleotide sequence ID" value="NZ_BJZI01000012.1"/>
</dbReference>
<evidence type="ECO:0000313" key="6">
    <source>
        <dbReference type="Proteomes" id="UP000321691"/>
    </source>
</evidence>
<dbReference type="PROSITE" id="PS51671">
    <property type="entry name" value="ACT"/>
    <property type="match status" value="1"/>
</dbReference>
<dbReference type="SUPFAM" id="SSF55021">
    <property type="entry name" value="ACT-like"/>
    <property type="match status" value="1"/>
</dbReference>
<dbReference type="EMBL" id="JZCR01000011">
    <property type="protein sequence ID" value="KJW13122.1"/>
    <property type="molecule type" value="Genomic_DNA"/>
</dbReference>
<dbReference type="PANTHER" id="PTHR34875">
    <property type="entry name" value="UPF0237 PROTEIN MJ1558"/>
    <property type="match status" value="1"/>
</dbReference>
<dbReference type="InterPro" id="IPR045865">
    <property type="entry name" value="ACT-like_dom_sf"/>
</dbReference>
<evidence type="ECO:0000313" key="5">
    <source>
        <dbReference type="Proteomes" id="UP000033491"/>
    </source>
</evidence>
<dbReference type="NCBIfam" id="NF001220">
    <property type="entry name" value="PRK00194.1"/>
    <property type="match status" value="1"/>
</dbReference>
<dbReference type="Proteomes" id="UP000033491">
    <property type="component" value="Unassembled WGS sequence"/>
</dbReference>
<feature type="domain" description="ACT" evidence="2">
    <location>
        <begin position="4"/>
        <end position="82"/>
    </location>
</feature>
<dbReference type="Gene3D" id="3.30.70.260">
    <property type="match status" value="1"/>
</dbReference>
<protein>
    <recommendedName>
        <fullName evidence="1">UPF0237 protein LSP04_11080</fullName>
    </recommendedName>
</protein>
<dbReference type="Proteomes" id="UP000321691">
    <property type="component" value="Unassembled WGS sequence"/>
</dbReference>
<dbReference type="EMBL" id="BJZI01000012">
    <property type="protein sequence ID" value="GEO66689.1"/>
    <property type="molecule type" value="Genomic_DNA"/>
</dbReference>
<organism evidence="4 5">
    <name type="scientific">Levilactobacillus spicheri</name>
    <dbReference type="NCBI Taxonomy" id="216463"/>
    <lineage>
        <taxon>Bacteria</taxon>
        <taxon>Bacillati</taxon>
        <taxon>Bacillota</taxon>
        <taxon>Bacilli</taxon>
        <taxon>Lactobacillales</taxon>
        <taxon>Lactobacillaceae</taxon>
        <taxon>Levilactobacillus</taxon>
    </lineage>
</organism>
<gene>
    <name evidence="3" type="ORF">LSP04_11080</name>
    <name evidence="4" type="ORF">VC81_05130</name>
</gene>
<dbReference type="InterPro" id="IPR022986">
    <property type="entry name" value="UPF0237_ACT"/>
</dbReference>
<dbReference type="PATRIC" id="fig|216463.3.peg.131"/>
<dbReference type="HAMAP" id="MF_01054">
    <property type="entry name" value="UPF0237"/>
    <property type="match status" value="1"/>
</dbReference>
<dbReference type="Pfam" id="PF13740">
    <property type="entry name" value="ACT_6"/>
    <property type="match status" value="1"/>
</dbReference>
<dbReference type="PANTHER" id="PTHR34875:SF6">
    <property type="entry name" value="UPF0237 PROTEIN MJ1558"/>
    <property type="match status" value="1"/>
</dbReference>
<name>A0A0F3RWE9_9LACO</name>